<comment type="caution">
    <text evidence="2">The sequence shown here is derived from an EMBL/GenBank/DDBJ whole genome shotgun (WGS) entry which is preliminary data.</text>
</comment>
<keyword evidence="1" id="KW-0472">Membrane</keyword>
<evidence type="ECO:0000256" key="1">
    <source>
        <dbReference type="SAM" id="Phobius"/>
    </source>
</evidence>
<dbReference type="OrthoDB" id="5230613at2759"/>
<name>A0A167SPD1_9HYPO</name>
<feature type="transmembrane region" description="Helical" evidence="1">
    <location>
        <begin position="126"/>
        <end position="146"/>
    </location>
</feature>
<accession>A0A167SPD1</accession>
<sequence>MSATLSPRQVESVEHWLDDQPNLNKEAGHPFGRNSPGGRAPAPFHCRNGQPHDRHLHVHSRLRQHSRLTDHEYATDALIDPIECFLRVASACLGSAILGVSAVTLLLARATSPPAAGSLLDVRLNWVMGLPVASLAVFWQLTRLGLLAWHDPDRSNCLLAVDVLLESLLGVGASICAVLTGFQAARHRTYNAHHKSAADPVNIRTAYRDVGPEIALVVLLGLLTVSSFGILTLSFVEVSRRRKRVCHSTSSSVIEIIS</sequence>
<keyword evidence="1" id="KW-1133">Transmembrane helix</keyword>
<dbReference type="AlphaFoldDB" id="A0A167SPD1"/>
<dbReference type="EMBL" id="AZHD01000010">
    <property type="protein sequence ID" value="OAA59807.1"/>
    <property type="molecule type" value="Genomic_DNA"/>
</dbReference>
<keyword evidence="3" id="KW-1185">Reference proteome</keyword>
<evidence type="ECO:0000313" key="2">
    <source>
        <dbReference type="EMBL" id="OAA59807.1"/>
    </source>
</evidence>
<keyword evidence="1" id="KW-0812">Transmembrane</keyword>
<feature type="transmembrane region" description="Helical" evidence="1">
    <location>
        <begin position="214"/>
        <end position="236"/>
    </location>
</feature>
<proteinExistence type="predicted"/>
<protein>
    <submittedName>
        <fullName evidence="2">Uncharacterized protein</fullName>
    </submittedName>
</protein>
<organism evidence="2 3">
    <name type="scientific">Niveomyces insectorum RCEF 264</name>
    <dbReference type="NCBI Taxonomy" id="1081102"/>
    <lineage>
        <taxon>Eukaryota</taxon>
        <taxon>Fungi</taxon>
        <taxon>Dikarya</taxon>
        <taxon>Ascomycota</taxon>
        <taxon>Pezizomycotina</taxon>
        <taxon>Sordariomycetes</taxon>
        <taxon>Hypocreomycetidae</taxon>
        <taxon>Hypocreales</taxon>
        <taxon>Cordycipitaceae</taxon>
        <taxon>Niveomyces</taxon>
    </lineage>
</organism>
<dbReference type="Proteomes" id="UP000076874">
    <property type="component" value="Unassembled WGS sequence"/>
</dbReference>
<evidence type="ECO:0000313" key="3">
    <source>
        <dbReference type="Proteomes" id="UP000076874"/>
    </source>
</evidence>
<gene>
    <name evidence="2" type="ORF">SPI_06005</name>
</gene>
<reference evidence="2 3" key="1">
    <citation type="journal article" date="2016" name="Genome Biol. Evol.">
        <title>Divergent and convergent evolution of fungal pathogenicity.</title>
        <authorList>
            <person name="Shang Y."/>
            <person name="Xiao G."/>
            <person name="Zheng P."/>
            <person name="Cen K."/>
            <person name="Zhan S."/>
            <person name="Wang C."/>
        </authorList>
    </citation>
    <scope>NUCLEOTIDE SEQUENCE [LARGE SCALE GENOMIC DNA]</scope>
    <source>
        <strain evidence="2 3">RCEF 264</strain>
    </source>
</reference>
<feature type="transmembrane region" description="Helical" evidence="1">
    <location>
        <begin position="158"/>
        <end position="182"/>
    </location>
</feature>
<feature type="transmembrane region" description="Helical" evidence="1">
    <location>
        <begin position="84"/>
        <end position="106"/>
    </location>
</feature>